<evidence type="ECO:0000256" key="1">
    <source>
        <dbReference type="ARBA" id="ARBA00011073"/>
    </source>
</evidence>
<dbReference type="InterPro" id="IPR015500">
    <property type="entry name" value="Peptidase_S8_subtilisin-rel"/>
</dbReference>
<dbReference type="InterPro" id="IPR036852">
    <property type="entry name" value="Peptidase_S8/S53_dom_sf"/>
</dbReference>
<dbReference type="InterPro" id="IPR000209">
    <property type="entry name" value="Peptidase_S8/S53_dom"/>
</dbReference>
<dbReference type="Proteomes" id="UP000263377">
    <property type="component" value="Unassembled WGS sequence"/>
</dbReference>
<evidence type="ECO:0000313" key="11">
    <source>
        <dbReference type="Proteomes" id="UP000263377"/>
    </source>
</evidence>
<feature type="compositionally biased region" description="Low complexity" evidence="6">
    <location>
        <begin position="435"/>
        <end position="450"/>
    </location>
</feature>
<dbReference type="GO" id="GO:0004252">
    <property type="term" value="F:serine-type endopeptidase activity"/>
    <property type="evidence" value="ECO:0007669"/>
    <property type="project" value="UniProtKB-UniRule"/>
</dbReference>
<accession>A0A372ZPM7</accession>
<dbReference type="InterPro" id="IPR051048">
    <property type="entry name" value="Peptidase_S8/S53_subtilisin"/>
</dbReference>
<dbReference type="AlphaFoldDB" id="A0A372ZPM7"/>
<evidence type="ECO:0000256" key="2">
    <source>
        <dbReference type="ARBA" id="ARBA00022670"/>
    </source>
</evidence>
<gene>
    <name evidence="10" type="ORF">DR950_04695</name>
</gene>
<evidence type="ECO:0000256" key="4">
    <source>
        <dbReference type="ARBA" id="ARBA00022825"/>
    </source>
</evidence>
<dbReference type="Gene3D" id="3.40.50.200">
    <property type="entry name" value="Peptidase S8/S53 domain"/>
    <property type="match status" value="1"/>
</dbReference>
<sequence>MKARSVLRDVRAPEGELLGDPAVCIAVLDGPVDLSHPCFEGADLTRLDTLVSEPAGTGPMSLHGTHVASLLFGGPGSPVTGLAPRCRGLILPVFPDAGEGRVPQLDLARAVERAVQEGAHVINISGGEAGQDVQPDPVLERALRLCEESGVLVVAAVGNDGCDCAQVPAAVPTVLAVGAAGPDGEPLDLSNWGSAYADHSVLAPGSDIEGAAPGGGTAALTGSSFATPLVSGVAALLVAARLRAGLPPDPRAAGQALLRGAHSAPCAPAEAPECRRRLTGHLDAARAYELITRGDLTEDPARAGTTADGARRTTLSPEVGVATAGAPALLGTSPYDSHEGASTMDTQSVPAATAEAAQAVQAAPAAQAVPGPEAVQAFQAVPAAQSAPYEAVTPAGAPAGVTGAIAAGAQPVGAAPVPPPVPLTAPAPAAPAPPTGATALGQAPAAPCACQGGGPSGAGLSPSGGAPTGGGVRPSCASTNNRPLVFAIGQVGVDFQTEARRDSFRQLMDPVERDVEGHPEQTKELPANPYDAEQLHRYLTANPWASDKVTWTLNLESTPIYAMEAEAAAGMDWAGTPVVDLGATKDDVEALINDRARLADVLMALASPPPPVSTVYRSFRDAYLGHHRFAQDDDGYISRISVPGRLTDRTVRLFSGQVVPVVEVKSRGIYIWYQKQLVDAVVKAVLGQAERDALTVNEAYIRKTMDAFLDKVYYQFRNLGQTSADRALNSAGTNAFSVAETISKAMLLGQSIPSTATGGNDQTSLYCIDTISVTKSPYCRMGSDCQDVKVGFFDPEDERHARVNMLFTIDVSDEFPVTLAPAHQFLES</sequence>
<name>A0A372ZPM7_9ACTN</name>
<feature type="active site" description="Charge relay system" evidence="5">
    <location>
        <position position="29"/>
    </location>
</feature>
<feature type="region of interest" description="Disordered" evidence="6">
    <location>
        <begin position="425"/>
        <end position="475"/>
    </location>
</feature>
<dbReference type="PROSITE" id="PS51892">
    <property type="entry name" value="SUBTILASE"/>
    <property type="match status" value="1"/>
</dbReference>
<dbReference type="InterPro" id="IPR040483">
    <property type="entry name" value="PatG_dom"/>
</dbReference>
<keyword evidence="11" id="KW-1185">Reference proteome</keyword>
<dbReference type="GO" id="GO:0006508">
    <property type="term" value="P:proteolysis"/>
    <property type="evidence" value="ECO:0007669"/>
    <property type="project" value="UniProtKB-KW"/>
</dbReference>
<keyword evidence="3 5" id="KW-0378">Hydrolase</keyword>
<feature type="active site" description="Charge relay system" evidence="5">
    <location>
        <position position="63"/>
    </location>
</feature>
<keyword evidence="4 5" id="KW-0720">Serine protease</keyword>
<dbReference type="RefSeq" id="WP_117486001.1">
    <property type="nucleotide sequence ID" value="NZ_QVIG01000001.1"/>
</dbReference>
<feature type="domain" description="PatG" evidence="8">
    <location>
        <begin position="485"/>
        <end position="571"/>
    </location>
</feature>
<proteinExistence type="inferred from homology"/>
<dbReference type="EMBL" id="QVIG01000001">
    <property type="protein sequence ID" value="RGD57187.1"/>
    <property type="molecule type" value="Genomic_DNA"/>
</dbReference>
<evidence type="ECO:0000256" key="3">
    <source>
        <dbReference type="ARBA" id="ARBA00022801"/>
    </source>
</evidence>
<reference evidence="10 11" key="1">
    <citation type="submission" date="2018-08" db="EMBL/GenBank/DDBJ databases">
        <title>Diversity &amp; Physiological Properties of Lignin-Decomposing Actinobacteria from Soil.</title>
        <authorList>
            <person name="Roh S.G."/>
            <person name="Kim S.B."/>
        </authorList>
    </citation>
    <scope>NUCLEOTIDE SEQUENCE [LARGE SCALE GENOMIC DNA]</scope>
    <source>
        <strain evidence="10 11">MMS17-GH009</strain>
    </source>
</reference>
<protein>
    <submittedName>
        <fullName evidence="10">Peptidase S8</fullName>
    </submittedName>
</protein>
<evidence type="ECO:0000259" key="9">
    <source>
        <dbReference type="Pfam" id="PF18065"/>
    </source>
</evidence>
<dbReference type="Pfam" id="PF18065">
    <property type="entry name" value="PatG_C"/>
    <property type="match status" value="1"/>
</dbReference>
<dbReference type="PRINTS" id="PR00723">
    <property type="entry name" value="SUBTILISIN"/>
</dbReference>
<evidence type="ECO:0000256" key="6">
    <source>
        <dbReference type="SAM" id="MobiDB-lite"/>
    </source>
</evidence>
<evidence type="ECO:0000256" key="5">
    <source>
        <dbReference type="PROSITE-ProRule" id="PRU01240"/>
    </source>
</evidence>
<feature type="domain" description="Peptidase S8/S53" evidence="7">
    <location>
        <begin position="22"/>
        <end position="241"/>
    </location>
</feature>
<feature type="active site" description="Charge relay system" evidence="5">
    <location>
        <position position="224"/>
    </location>
</feature>
<dbReference type="Pfam" id="PF00082">
    <property type="entry name" value="Peptidase_S8"/>
    <property type="match status" value="1"/>
</dbReference>
<comment type="caution">
    <text evidence="10">The sequence shown here is derived from an EMBL/GenBank/DDBJ whole genome shotgun (WGS) entry which is preliminary data.</text>
</comment>
<keyword evidence="2 5" id="KW-0645">Protease</keyword>
<evidence type="ECO:0000259" key="8">
    <source>
        <dbReference type="Pfam" id="PF18047"/>
    </source>
</evidence>
<dbReference type="PANTHER" id="PTHR43399">
    <property type="entry name" value="SUBTILISIN-RELATED"/>
    <property type="match status" value="1"/>
</dbReference>
<evidence type="ECO:0000259" key="7">
    <source>
        <dbReference type="Pfam" id="PF00082"/>
    </source>
</evidence>
<dbReference type="SUPFAM" id="SSF52743">
    <property type="entry name" value="Subtilisin-like"/>
    <property type="match status" value="1"/>
</dbReference>
<dbReference type="InterPro" id="IPR040636">
    <property type="entry name" value="PatG_C"/>
</dbReference>
<comment type="similarity">
    <text evidence="1 5">Belongs to the peptidase S8 family.</text>
</comment>
<dbReference type="Pfam" id="PF18047">
    <property type="entry name" value="PatG_D"/>
    <property type="match status" value="1"/>
</dbReference>
<organism evidence="10 11">
    <name type="scientific">Kitasatospora xanthocidica</name>
    <dbReference type="NCBI Taxonomy" id="83382"/>
    <lineage>
        <taxon>Bacteria</taxon>
        <taxon>Bacillati</taxon>
        <taxon>Actinomycetota</taxon>
        <taxon>Actinomycetes</taxon>
        <taxon>Kitasatosporales</taxon>
        <taxon>Streptomycetaceae</taxon>
        <taxon>Kitasatospora</taxon>
    </lineage>
</organism>
<evidence type="ECO:0000313" key="10">
    <source>
        <dbReference type="EMBL" id="RGD57187.1"/>
    </source>
</evidence>
<feature type="compositionally biased region" description="Pro residues" evidence="6">
    <location>
        <begin position="425"/>
        <end position="434"/>
    </location>
</feature>
<dbReference type="PANTHER" id="PTHR43399:SF4">
    <property type="entry name" value="CELL WALL-ASSOCIATED PROTEASE"/>
    <property type="match status" value="1"/>
</dbReference>
<feature type="domain" description="PatG C-terminal" evidence="9">
    <location>
        <begin position="698"/>
        <end position="825"/>
    </location>
</feature>